<name>X1HYI3_9ZZZZ</name>
<dbReference type="EMBL" id="BARU01032852">
    <property type="protein sequence ID" value="GAH62130.1"/>
    <property type="molecule type" value="Genomic_DNA"/>
</dbReference>
<comment type="caution">
    <text evidence="2">The sequence shown here is derived from an EMBL/GenBank/DDBJ whole genome shotgun (WGS) entry which is preliminary data.</text>
</comment>
<proteinExistence type="predicted"/>
<feature type="compositionally biased region" description="Acidic residues" evidence="1">
    <location>
        <begin position="71"/>
        <end position="81"/>
    </location>
</feature>
<evidence type="ECO:0000256" key="1">
    <source>
        <dbReference type="SAM" id="MobiDB-lite"/>
    </source>
</evidence>
<reference evidence="2" key="1">
    <citation type="journal article" date="2014" name="Front. Microbiol.">
        <title>High frequency of phylogenetically diverse reductive dehalogenase-homologous genes in deep subseafloor sedimentary metagenomes.</title>
        <authorList>
            <person name="Kawai M."/>
            <person name="Futagami T."/>
            <person name="Toyoda A."/>
            <person name="Takaki Y."/>
            <person name="Nishi S."/>
            <person name="Hori S."/>
            <person name="Arai W."/>
            <person name="Tsubouchi T."/>
            <person name="Morono Y."/>
            <person name="Uchiyama I."/>
            <person name="Ito T."/>
            <person name="Fujiyama A."/>
            <person name="Inagaki F."/>
            <person name="Takami H."/>
        </authorList>
    </citation>
    <scope>NUCLEOTIDE SEQUENCE</scope>
    <source>
        <strain evidence="2">Expedition CK06-06</strain>
    </source>
</reference>
<feature type="non-terminal residue" evidence="2">
    <location>
        <position position="159"/>
    </location>
</feature>
<evidence type="ECO:0000313" key="2">
    <source>
        <dbReference type="EMBL" id="GAH62130.1"/>
    </source>
</evidence>
<protein>
    <submittedName>
        <fullName evidence="2">Uncharacterized protein</fullName>
    </submittedName>
</protein>
<sequence>MVFDMFTRGPYEGHTVTFVETYRGYDIYYLTGPGGLYGVVDPDGVEYNRYPTTLAKAQAYVDGVLGPPTDPEPEPDPEPEQAWEYHSTYRGIDIQVFNPGATAYTAYFDGQWHSAAKLATVQAGIDAYIGPEPEPDPEPDPTAKTLIGPYRGIDIYKFD</sequence>
<gene>
    <name evidence="2" type="ORF">S03H2_51754</name>
</gene>
<dbReference type="AlphaFoldDB" id="X1HYI3"/>
<organism evidence="2">
    <name type="scientific">marine sediment metagenome</name>
    <dbReference type="NCBI Taxonomy" id="412755"/>
    <lineage>
        <taxon>unclassified sequences</taxon>
        <taxon>metagenomes</taxon>
        <taxon>ecological metagenomes</taxon>
    </lineage>
</organism>
<feature type="region of interest" description="Disordered" evidence="1">
    <location>
        <begin position="62"/>
        <end position="81"/>
    </location>
</feature>
<accession>X1HYI3</accession>